<dbReference type="Pfam" id="PF04237">
    <property type="entry name" value="YjbR"/>
    <property type="match status" value="1"/>
</dbReference>
<dbReference type="InterPro" id="IPR058532">
    <property type="entry name" value="YjbR/MT2646/Rv2570-like"/>
</dbReference>
<dbReference type="EMBL" id="JAUTXY010000023">
    <property type="protein sequence ID" value="MEE2061845.1"/>
    <property type="molecule type" value="Genomic_DNA"/>
</dbReference>
<evidence type="ECO:0000313" key="1">
    <source>
        <dbReference type="EMBL" id="MEE2061845.1"/>
    </source>
</evidence>
<dbReference type="Proteomes" id="UP001336020">
    <property type="component" value="Unassembled WGS sequence"/>
</dbReference>
<gene>
    <name evidence="1" type="ORF">Q7514_30400</name>
</gene>
<accession>A0ABU7LJX3</accession>
<proteinExistence type="predicted"/>
<sequence length="131" mass="14728">MPHPIMFDETDPLLARVRALVLAYPGAQEKISHGRPFFFTKTSFAVYGGSEKDTRAAFPRSLIVKPDADERLALLGEAHTYLPMYLGPSGWVGYDLDRDTVDWAEVAELVDMSFRETAPVKLVRELDERLG</sequence>
<dbReference type="RefSeq" id="WP_330136986.1">
    <property type="nucleotide sequence ID" value="NZ_JAUTXY010000023.1"/>
</dbReference>
<evidence type="ECO:0000313" key="2">
    <source>
        <dbReference type="Proteomes" id="UP001336020"/>
    </source>
</evidence>
<comment type="caution">
    <text evidence="1">The sequence shown here is derived from an EMBL/GenBank/DDBJ whole genome shotgun (WGS) entry which is preliminary data.</text>
</comment>
<dbReference type="InterPro" id="IPR038056">
    <property type="entry name" value="YjbR-like_sf"/>
</dbReference>
<keyword evidence="2" id="KW-1185">Reference proteome</keyword>
<dbReference type="Gene3D" id="3.90.1150.30">
    <property type="match status" value="1"/>
</dbReference>
<name>A0ABU7LJX3_9NOCA</name>
<dbReference type="GO" id="GO:0003677">
    <property type="term" value="F:DNA binding"/>
    <property type="evidence" value="ECO:0007669"/>
    <property type="project" value="UniProtKB-KW"/>
</dbReference>
<organism evidence="1 2">
    <name type="scientific">Rhodococcus artemisiae</name>
    <dbReference type="NCBI Taxonomy" id="714159"/>
    <lineage>
        <taxon>Bacteria</taxon>
        <taxon>Bacillati</taxon>
        <taxon>Actinomycetota</taxon>
        <taxon>Actinomycetes</taxon>
        <taxon>Mycobacteriales</taxon>
        <taxon>Nocardiaceae</taxon>
        <taxon>Rhodococcus</taxon>
    </lineage>
</organism>
<reference evidence="1 2" key="1">
    <citation type="submission" date="2023-07" db="EMBL/GenBank/DDBJ databases">
        <authorList>
            <person name="Girao M."/>
            <person name="Carvalho M.F."/>
        </authorList>
    </citation>
    <scope>NUCLEOTIDE SEQUENCE [LARGE SCALE GENOMIC DNA]</scope>
    <source>
        <strain evidence="1 2">YIM65754</strain>
    </source>
</reference>
<keyword evidence="1" id="KW-0238">DNA-binding</keyword>
<protein>
    <submittedName>
        <fullName evidence="1">MmcQ/YjbR family DNA-binding protein</fullName>
    </submittedName>
</protein>
<dbReference type="SUPFAM" id="SSF142906">
    <property type="entry name" value="YjbR-like"/>
    <property type="match status" value="1"/>
</dbReference>